<dbReference type="Gramene" id="LPERR08G04440.1">
    <property type="protein sequence ID" value="LPERR08G04440.1"/>
    <property type="gene ID" value="LPERR08G04440"/>
</dbReference>
<evidence type="ECO:0000313" key="2">
    <source>
        <dbReference type="Proteomes" id="UP000032180"/>
    </source>
</evidence>
<dbReference type="Proteomes" id="UP000032180">
    <property type="component" value="Chromosome 8"/>
</dbReference>
<dbReference type="EnsemblPlants" id="LPERR08G04440.1">
    <property type="protein sequence ID" value="LPERR08G04440.1"/>
    <property type="gene ID" value="LPERR08G04440"/>
</dbReference>
<sequence length="76" mass="9154">MAECSSHRQRIDIGSEEYVHLAMYRAEEQIVDSIWQHTNSSHIWHQQIGRPSGCWFHRKAWTCTPQQWPWPLRQIP</sequence>
<accession>A0A0D9X4X6</accession>
<proteinExistence type="predicted"/>
<protein>
    <submittedName>
        <fullName evidence="1">Uncharacterized protein</fullName>
    </submittedName>
</protein>
<dbReference type="AlphaFoldDB" id="A0A0D9X4X6"/>
<evidence type="ECO:0000313" key="1">
    <source>
        <dbReference type="EnsemblPlants" id="LPERR08G04440.1"/>
    </source>
</evidence>
<reference evidence="1" key="3">
    <citation type="submission" date="2015-04" db="UniProtKB">
        <authorList>
            <consortium name="EnsemblPlants"/>
        </authorList>
    </citation>
    <scope>IDENTIFICATION</scope>
</reference>
<name>A0A0D9X4X6_9ORYZ</name>
<reference evidence="1 2" key="1">
    <citation type="submission" date="2012-08" db="EMBL/GenBank/DDBJ databases">
        <title>Oryza genome evolution.</title>
        <authorList>
            <person name="Wing R.A."/>
        </authorList>
    </citation>
    <scope>NUCLEOTIDE SEQUENCE</scope>
</reference>
<organism evidence="1 2">
    <name type="scientific">Leersia perrieri</name>
    <dbReference type="NCBI Taxonomy" id="77586"/>
    <lineage>
        <taxon>Eukaryota</taxon>
        <taxon>Viridiplantae</taxon>
        <taxon>Streptophyta</taxon>
        <taxon>Embryophyta</taxon>
        <taxon>Tracheophyta</taxon>
        <taxon>Spermatophyta</taxon>
        <taxon>Magnoliopsida</taxon>
        <taxon>Liliopsida</taxon>
        <taxon>Poales</taxon>
        <taxon>Poaceae</taxon>
        <taxon>BOP clade</taxon>
        <taxon>Oryzoideae</taxon>
        <taxon>Oryzeae</taxon>
        <taxon>Oryzinae</taxon>
        <taxon>Leersia</taxon>
    </lineage>
</organism>
<keyword evidence="2" id="KW-1185">Reference proteome</keyword>
<dbReference type="HOGENOM" id="CLU_2658056_0_0_1"/>
<reference evidence="2" key="2">
    <citation type="submission" date="2013-12" db="EMBL/GenBank/DDBJ databases">
        <authorList>
            <person name="Yu Y."/>
            <person name="Lee S."/>
            <person name="de Baynast K."/>
            <person name="Wissotski M."/>
            <person name="Liu L."/>
            <person name="Talag J."/>
            <person name="Goicoechea J."/>
            <person name="Angelova A."/>
            <person name="Jetty R."/>
            <person name="Kudrna D."/>
            <person name="Golser W."/>
            <person name="Rivera L."/>
            <person name="Zhang J."/>
            <person name="Wing R."/>
        </authorList>
    </citation>
    <scope>NUCLEOTIDE SEQUENCE</scope>
</reference>